<dbReference type="AlphaFoldDB" id="A0AAD7MKE7"/>
<evidence type="ECO:0000256" key="1">
    <source>
        <dbReference type="SAM" id="MobiDB-lite"/>
    </source>
</evidence>
<protein>
    <submittedName>
        <fullName evidence="2">Uncharacterized protein</fullName>
    </submittedName>
</protein>
<evidence type="ECO:0000313" key="3">
    <source>
        <dbReference type="Proteomes" id="UP001215280"/>
    </source>
</evidence>
<evidence type="ECO:0000313" key="2">
    <source>
        <dbReference type="EMBL" id="KAJ7721200.1"/>
    </source>
</evidence>
<reference evidence="2" key="1">
    <citation type="submission" date="2023-03" db="EMBL/GenBank/DDBJ databases">
        <title>Massive genome expansion in bonnet fungi (Mycena s.s.) driven by repeated elements and novel gene families across ecological guilds.</title>
        <authorList>
            <consortium name="Lawrence Berkeley National Laboratory"/>
            <person name="Harder C.B."/>
            <person name="Miyauchi S."/>
            <person name="Viragh M."/>
            <person name="Kuo A."/>
            <person name="Thoen E."/>
            <person name="Andreopoulos B."/>
            <person name="Lu D."/>
            <person name="Skrede I."/>
            <person name="Drula E."/>
            <person name="Henrissat B."/>
            <person name="Morin E."/>
            <person name="Kohler A."/>
            <person name="Barry K."/>
            <person name="LaButti K."/>
            <person name="Morin E."/>
            <person name="Salamov A."/>
            <person name="Lipzen A."/>
            <person name="Mereny Z."/>
            <person name="Hegedus B."/>
            <person name="Baldrian P."/>
            <person name="Stursova M."/>
            <person name="Weitz H."/>
            <person name="Taylor A."/>
            <person name="Grigoriev I.V."/>
            <person name="Nagy L.G."/>
            <person name="Martin F."/>
            <person name="Kauserud H."/>
        </authorList>
    </citation>
    <scope>NUCLEOTIDE SEQUENCE</scope>
    <source>
        <strain evidence="2">CBHHK188m</strain>
    </source>
</reference>
<dbReference type="Proteomes" id="UP001215280">
    <property type="component" value="Unassembled WGS sequence"/>
</dbReference>
<keyword evidence="3" id="KW-1185">Reference proteome</keyword>
<dbReference type="EMBL" id="JARJLG010000271">
    <property type="protein sequence ID" value="KAJ7721200.1"/>
    <property type="molecule type" value="Genomic_DNA"/>
</dbReference>
<gene>
    <name evidence="2" type="ORF">DFH07DRAFT_972383</name>
</gene>
<accession>A0AAD7MKE7</accession>
<proteinExistence type="predicted"/>
<organism evidence="2 3">
    <name type="scientific">Mycena maculata</name>
    <dbReference type="NCBI Taxonomy" id="230809"/>
    <lineage>
        <taxon>Eukaryota</taxon>
        <taxon>Fungi</taxon>
        <taxon>Dikarya</taxon>
        <taxon>Basidiomycota</taxon>
        <taxon>Agaricomycotina</taxon>
        <taxon>Agaricomycetes</taxon>
        <taxon>Agaricomycetidae</taxon>
        <taxon>Agaricales</taxon>
        <taxon>Marasmiineae</taxon>
        <taxon>Mycenaceae</taxon>
        <taxon>Mycena</taxon>
    </lineage>
</organism>
<comment type="caution">
    <text evidence="2">The sequence shown here is derived from an EMBL/GenBank/DDBJ whole genome shotgun (WGS) entry which is preliminary data.</text>
</comment>
<name>A0AAD7MKE7_9AGAR</name>
<sequence>MSSTSRPSKHKLEVPSQEELRAAFDHDHWALFRANSSFVKAIAYFDRDFTQVTRADTIQLFELLEPTLDFIYQIYVLFDSFCRMFPGLEQDHFSLLKEAFRDRDPPQKWFDEEFTIPEAHKHVENPFSQPPVSLKTLVMCRAPSAPPPTKKVHSAQAVAEPDSGSDLESPPTENPGLRHSIRDTKRPPQRPSSPPSKAKSKPKPKGLSVPEVVLSSHAAGKQPDVASSPVPLSSIAHEQEPNDDSDNDSIQIISENASSSKPVPTLGELDPKAIGQANSALKPSKAQLCAPSVAHTVVAKHLVTSAGLPAEDIQSLFPCFSCITRGYTCIYAGPGRRCFNCQKNGQTCNHAGKAHPSMVALDRLEPDLSTTSRRFIAHLKQISRTGRLVQLHQDLVATYIRQYLDGLKEFAFEFFQAEMALPAAHFHARFADAETKAEIKALFAQFNITFADSLEHFKNVNELGDVFENNDGEAIHQLPLHPSLESLPERVDPSIMPKSVHAIELDSDHPPSDHDLSQVMLIHRVVNLCHAQGSRTPNGRTMRIGGAR</sequence>
<feature type="region of interest" description="Disordered" evidence="1">
    <location>
        <begin position="144"/>
        <end position="208"/>
    </location>
</feature>